<dbReference type="PANTHER" id="PTHR46034:SF7">
    <property type="entry name" value="INFLUENZA VIRUS NS1A-BINDING PROTEIN"/>
    <property type="match status" value="1"/>
</dbReference>
<organism evidence="4 5">
    <name type="scientific">Iris pallida</name>
    <name type="common">Sweet iris</name>
    <dbReference type="NCBI Taxonomy" id="29817"/>
    <lineage>
        <taxon>Eukaryota</taxon>
        <taxon>Viridiplantae</taxon>
        <taxon>Streptophyta</taxon>
        <taxon>Embryophyta</taxon>
        <taxon>Tracheophyta</taxon>
        <taxon>Spermatophyta</taxon>
        <taxon>Magnoliopsida</taxon>
        <taxon>Liliopsida</taxon>
        <taxon>Asparagales</taxon>
        <taxon>Iridaceae</taxon>
        <taxon>Iridoideae</taxon>
        <taxon>Irideae</taxon>
        <taxon>Iris</taxon>
    </lineage>
</organism>
<evidence type="ECO:0000313" key="5">
    <source>
        <dbReference type="Proteomes" id="UP001140949"/>
    </source>
</evidence>
<dbReference type="PROSITE" id="PS51222">
    <property type="entry name" value="DCD"/>
    <property type="match status" value="1"/>
</dbReference>
<feature type="region of interest" description="Disordered" evidence="2">
    <location>
        <begin position="1"/>
        <end position="25"/>
    </location>
</feature>
<dbReference type="Pfam" id="PF24681">
    <property type="entry name" value="Kelch_KLHDC2_KLHL20_DRC7"/>
    <property type="match status" value="1"/>
</dbReference>
<dbReference type="Proteomes" id="UP001140949">
    <property type="component" value="Unassembled WGS sequence"/>
</dbReference>
<dbReference type="Gene3D" id="2.120.10.80">
    <property type="entry name" value="Kelch-type beta propeller"/>
    <property type="match status" value="1"/>
</dbReference>
<dbReference type="Pfam" id="PF10539">
    <property type="entry name" value="Dev_Cell_Death"/>
    <property type="match status" value="1"/>
</dbReference>
<name>A0AAX6F2M1_IRIPA</name>
<evidence type="ECO:0000256" key="2">
    <source>
        <dbReference type="SAM" id="MobiDB-lite"/>
    </source>
</evidence>
<dbReference type="InterPro" id="IPR015915">
    <property type="entry name" value="Kelch-typ_b-propeller"/>
</dbReference>
<keyword evidence="5" id="KW-1185">Reference proteome</keyword>
<gene>
    <name evidence="4" type="ORF">M6B38_104110</name>
</gene>
<dbReference type="EMBL" id="JANAVB010032220">
    <property type="protein sequence ID" value="KAJ6810677.1"/>
    <property type="molecule type" value="Genomic_DNA"/>
</dbReference>
<dbReference type="AlphaFoldDB" id="A0AAX6F2M1"/>
<comment type="caution">
    <text evidence="4">The sequence shown here is derived from an EMBL/GenBank/DDBJ whole genome shotgun (WGS) entry which is preliminary data.</text>
</comment>
<reference evidence="4" key="1">
    <citation type="journal article" date="2023" name="GigaByte">
        <title>Genome assembly of the bearded iris, Iris pallida Lam.</title>
        <authorList>
            <person name="Bruccoleri R.E."/>
            <person name="Oakeley E.J."/>
            <person name="Faust A.M.E."/>
            <person name="Altorfer M."/>
            <person name="Dessus-Babus S."/>
            <person name="Burckhardt D."/>
            <person name="Oertli M."/>
            <person name="Naumann U."/>
            <person name="Petersen F."/>
            <person name="Wong J."/>
        </authorList>
    </citation>
    <scope>NUCLEOTIDE SEQUENCE</scope>
    <source>
        <strain evidence="4">GSM-AAB239-AS_SAM_17_03QT</strain>
    </source>
</reference>
<sequence length="709" mass="78171">MRGEGKRNKTIKVPELPPKSPSWSGYASTRNLSNSDLGGVIFGCKHSTMAECLSKQLFGLPSSHFSYVRNIKQGLPLFLFNYSDRKMHGIYEAASPGEMNIDPYAWTSDGQEKTKFPAQVRIHIRIHCQPIMESQFRKTIGDNYYQSQCFWFELDHVQTNSLIALFTASPISLNSMSPVTSGKTHHFEALTTTTAIAKSKKEYRRLDEAKKHSKSLVDLVSVHDIASFDSDNEDTGCGGLSKTSSCPAQGEHRESLTACDDLGKVNVPQSNSNVSLYQDRENKILSKQQIDGQKLEIEELGVTSKMLKKLSFDPEYSTPSEICDDVTSVPCLSGEMQEETMLAGKSSDLVEEENITTCNQYHGNPECMNIIKELKGRTTALEKRQVESVQEIEQMRHVVKDSSLKVQQLENRIEELESKLLLLMGSESLIYLIGGYDGNSWLSSLDAFSPSVDMLKPLKSLSAPRSYASSAALYGNIYVFGGGDGSSLYNTVECYNRKTNEWTVCSPLSCAKRSLAGTTLNDKIFALGGGNGFEIFSDVEVFDPALDRWIFTNPMLYKRFAPAAADLHGALYAVGGFNGDDFLQSGERFDPRVGYWERLPDAKLRRGCPSAAILNEKLYVMGGHDGSTAVSSVEIFDPRLGSWMMGEPMNFARGYGAAAVLADSLYVIGGADASNQIIETVECYKEGIGWAACGYASIGKRCFFSAVVP</sequence>
<evidence type="ECO:0000259" key="3">
    <source>
        <dbReference type="PROSITE" id="PS51222"/>
    </source>
</evidence>
<accession>A0AAX6F2M1</accession>
<dbReference type="InterPro" id="IPR006652">
    <property type="entry name" value="Kelch_1"/>
</dbReference>
<reference evidence="4" key="2">
    <citation type="submission" date="2023-04" db="EMBL/GenBank/DDBJ databases">
        <authorList>
            <person name="Bruccoleri R.E."/>
            <person name="Oakeley E.J."/>
            <person name="Faust A.-M."/>
            <person name="Dessus-Babus S."/>
            <person name="Altorfer M."/>
            <person name="Burckhardt D."/>
            <person name="Oertli M."/>
            <person name="Naumann U."/>
            <person name="Petersen F."/>
            <person name="Wong J."/>
        </authorList>
    </citation>
    <scope>NUCLEOTIDE SEQUENCE</scope>
    <source>
        <strain evidence="4">GSM-AAB239-AS_SAM_17_03QT</strain>
        <tissue evidence="4">Leaf</tissue>
    </source>
</reference>
<dbReference type="SMART" id="SM00767">
    <property type="entry name" value="DCD"/>
    <property type="match status" value="1"/>
</dbReference>
<dbReference type="PANTHER" id="PTHR46034">
    <property type="match status" value="1"/>
</dbReference>
<protein>
    <submittedName>
        <fullName evidence="4">Kelch-like protein 8</fullName>
    </submittedName>
</protein>
<dbReference type="SUPFAM" id="SSF117281">
    <property type="entry name" value="Kelch motif"/>
    <property type="match status" value="1"/>
</dbReference>
<feature type="domain" description="DCD" evidence="3">
    <location>
        <begin position="35"/>
        <end position="168"/>
    </location>
</feature>
<keyword evidence="1" id="KW-0175">Coiled coil</keyword>
<evidence type="ECO:0000256" key="1">
    <source>
        <dbReference type="SAM" id="Coils"/>
    </source>
</evidence>
<proteinExistence type="predicted"/>
<feature type="coiled-coil region" evidence="1">
    <location>
        <begin position="392"/>
        <end position="426"/>
    </location>
</feature>
<dbReference type="InterPro" id="IPR013989">
    <property type="entry name" value="Dev_and_cell_death_domain"/>
</dbReference>
<dbReference type="Pfam" id="PF01344">
    <property type="entry name" value="Kelch_1"/>
    <property type="match status" value="2"/>
</dbReference>
<dbReference type="GO" id="GO:0034976">
    <property type="term" value="P:response to endoplasmic reticulum stress"/>
    <property type="evidence" value="ECO:0007669"/>
    <property type="project" value="InterPro"/>
</dbReference>
<evidence type="ECO:0000313" key="4">
    <source>
        <dbReference type="EMBL" id="KAJ6810677.1"/>
    </source>
</evidence>
<dbReference type="SMART" id="SM00612">
    <property type="entry name" value="Kelch"/>
    <property type="match status" value="6"/>
</dbReference>
<dbReference type="InterPro" id="IPR044832">
    <property type="entry name" value="NRP-like"/>
</dbReference>